<sequence length="812" mass="93611">MSHITYNNLWTEAQKTINEASQFDTVLHAAPQEKDKQVAHTLVSELYVKYITSVNKLDQCYDQIIHPQKRLVIRKLLDACIGRVLELKHELVNLDLSEFSYYDDVLLKLNLSPTEAEITVPNYYRREREEEIQKRNRTMDNILKKLGFYKEEVAQEEMTEEEAIRLIQIHERARQGRLRFQFMKEIRLMKEKVKTADVPKSKVLDGSLAATKIQKTWRGYNARHKIKRRKLEEMLLIGMLQPSFTHVKARQKAEEVKELRHKQQMKHQVEYEQMLVSAKQHIKTCRGGQMKEEIRDELRGWIRDYWNETGKFPDIPSEESGGSTLFFTRQAAESEISKTTTSSSRDGKGKKEKGKKDKEEGKKKKDEEEEDPGFKMQLSNFLGDLQAANSEYEEIWRNRDESKNPWQHADIEMIREQKTAQLEAELRREVDQLLRGELEILQAALARDLVSKGKKVRKASKKKGRSGKKSKKKKEKDLTPDRTLDSLFEELITNGIIRKYPKVQLSEFRGEHSYATHDLRKQGKDPLPSLGDIRQVILEYCILPLGSKTIHQTAPLVKSVLLAGSHGSGKDMLVHAVCTETGSVLFDLSPANIVGKYPGKSGLIMLVHLVNKVSRLLQPSVIYIDNAEKTFLKKVPKSDKTDPKRLKKDLPKIAKGISQDDQVLLIGVSRCPWDCDQKALAQTYNKMILIPRPDYSSLSFLWKELLFQFGGVSRQFDTAAMTKVSDGYTVGAILEVIKEVMTCKRVLQLRVQPLTHVELINSLCKLEPVYKEEDEAFLQWFQKTPIGRRKARQLEIEGELRAELATKSNKKN</sequence>
<accession>A0A067QSM2</accession>
<dbReference type="Gene3D" id="3.40.50.300">
    <property type="entry name" value="P-loop containing nucleotide triphosphate hydrolases"/>
    <property type="match status" value="1"/>
</dbReference>
<dbReference type="InterPro" id="IPR000048">
    <property type="entry name" value="IQ_motif_EF-hand-BS"/>
</dbReference>
<name>A0A067QSM2_ZOONE</name>
<dbReference type="PROSITE" id="PS50096">
    <property type="entry name" value="IQ"/>
    <property type="match status" value="1"/>
</dbReference>
<dbReference type="EMBL" id="KK852999">
    <property type="protein sequence ID" value="KDR12670.1"/>
    <property type="molecule type" value="Genomic_DNA"/>
</dbReference>
<dbReference type="Proteomes" id="UP000027135">
    <property type="component" value="Unassembled WGS sequence"/>
</dbReference>
<dbReference type="InterPro" id="IPR027417">
    <property type="entry name" value="P-loop_NTPase"/>
</dbReference>
<evidence type="ECO:0000259" key="2">
    <source>
        <dbReference type="Pfam" id="PF00004"/>
    </source>
</evidence>
<evidence type="ECO:0000313" key="4">
    <source>
        <dbReference type="Proteomes" id="UP000027135"/>
    </source>
</evidence>
<dbReference type="Gene3D" id="1.20.5.190">
    <property type="match status" value="1"/>
</dbReference>
<dbReference type="eggNOG" id="KOG0740">
    <property type="taxonomic scope" value="Eukaryota"/>
</dbReference>
<dbReference type="OMA" id="MVQLRTH"/>
<dbReference type="OrthoDB" id="3046016at2759"/>
<dbReference type="PANTHER" id="PTHR14690">
    <property type="entry name" value="IQ MOTIF CONTAINING WITH AAA DOMAIN 1"/>
    <property type="match status" value="1"/>
</dbReference>
<dbReference type="GO" id="GO:0016887">
    <property type="term" value="F:ATP hydrolysis activity"/>
    <property type="evidence" value="ECO:0007669"/>
    <property type="project" value="InterPro"/>
</dbReference>
<feature type="region of interest" description="Disordered" evidence="1">
    <location>
        <begin position="332"/>
        <end position="375"/>
    </location>
</feature>
<evidence type="ECO:0000256" key="1">
    <source>
        <dbReference type="SAM" id="MobiDB-lite"/>
    </source>
</evidence>
<dbReference type="GO" id="GO:0005524">
    <property type="term" value="F:ATP binding"/>
    <property type="evidence" value="ECO:0007669"/>
    <property type="project" value="InterPro"/>
</dbReference>
<dbReference type="PANTHER" id="PTHR14690:SF0">
    <property type="entry name" value="IQ MOTIF CONTAINING WITH AAA DOMAIN 1"/>
    <property type="match status" value="1"/>
</dbReference>
<gene>
    <name evidence="3" type="ORF">L798_13329</name>
</gene>
<organism evidence="3 4">
    <name type="scientific">Zootermopsis nevadensis</name>
    <name type="common">Dampwood termite</name>
    <dbReference type="NCBI Taxonomy" id="136037"/>
    <lineage>
        <taxon>Eukaryota</taxon>
        <taxon>Metazoa</taxon>
        <taxon>Ecdysozoa</taxon>
        <taxon>Arthropoda</taxon>
        <taxon>Hexapoda</taxon>
        <taxon>Insecta</taxon>
        <taxon>Pterygota</taxon>
        <taxon>Neoptera</taxon>
        <taxon>Polyneoptera</taxon>
        <taxon>Dictyoptera</taxon>
        <taxon>Blattodea</taxon>
        <taxon>Blattoidea</taxon>
        <taxon>Termitoidae</taxon>
        <taxon>Termopsidae</taxon>
        <taxon>Zootermopsis</taxon>
    </lineage>
</organism>
<reference evidence="3 4" key="1">
    <citation type="journal article" date="2014" name="Nat. Commun.">
        <title>Molecular traces of alternative social organization in a termite genome.</title>
        <authorList>
            <person name="Terrapon N."/>
            <person name="Li C."/>
            <person name="Robertson H.M."/>
            <person name="Ji L."/>
            <person name="Meng X."/>
            <person name="Booth W."/>
            <person name="Chen Z."/>
            <person name="Childers C.P."/>
            <person name="Glastad K.M."/>
            <person name="Gokhale K."/>
            <person name="Gowin J."/>
            <person name="Gronenberg W."/>
            <person name="Hermansen R.A."/>
            <person name="Hu H."/>
            <person name="Hunt B.G."/>
            <person name="Huylmans A.K."/>
            <person name="Khalil S.M."/>
            <person name="Mitchell R.D."/>
            <person name="Munoz-Torres M.C."/>
            <person name="Mustard J.A."/>
            <person name="Pan H."/>
            <person name="Reese J.T."/>
            <person name="Scharf M.E."/>
            <person name="Sun F."/>
            <person name="Vogel H."/>
            <person name="Xiao J."/>
            <person name="Yang W."/>
            <person name="Yang Z."/>
            <person name="Yang Z."/>
            <person name="Zhou J."/>
            <person name="Zhu J."/>
            <person name="Brent C.S."/>
            <person name="Elsik C.G."/>
            <person name="Goodisman M.A."/>
            <person name="Liberles D.A."/>
            <person name="Roe R.M."/>
            <person name="Vargo E.L."/>
            <person name="Vilcinskas A."/>
            <person name="Wang J."/>
            <person name="Bornberg-Bauer E."/>
            <person name="Korb J."/>
            <person name="Zhang G."/>
            <person name="Liebig J."/>
        </authorList>
    </citation>
    <scope>NUCLEOTIDE SEQUENCE [LARGE SCALE GENOMIC DNA]</scope>
    <source>
        <tissue evidence="3">Whole organism</tissue>
    </source>
</reference>
<protein>
    <submittedName>
        <fullName evidence="3">IQ and AAA domain-containing protein 1</fullName>
    </submittedName>
</protein>
<feature type="region of interest" description="Disordered" evidence="1">
    <location>
        <begin position="455"/>
        <end position="478"/>
    </location>
</feature>
<dbReference type="Gene3D" id="1.10.8.60">
    <property type="match status" value="1"/>
</dbReference>
<feature type="compositionally biased region" description="Basic residues" evidence="1">
    <location>
        <begin position="455"/>
        <end position="474"/>
    </location>
</feature>
<proteinExistence type="predicted"/>
<dbReference type="SUPFAM" id="SSF52540">
    <property type="entry name" value="P-loop containing nucleoside triphosphate hydrolases"/>
    <property type="match status" value="1"/>
</dbReference>
<dbReference type="InterPro" id="IPR003959">
    <property type="entry name" value="ATPase_AAA_core"/>
</dbReference>
<dbReference type="InterPro" id="IPR052267">
    <property type="entry name" value="N-DRC_Component"/>
</dbReference>
<keyword evidence="4" id="KW-1185">Reference proteome</keyword>
<feature type="compositionally biased region" description="Basic and acidic residues" evidence="1">
    <location>
        <begin position="345"/>
        <end position="366"/>
    </location>
</feature>
<dbReference type="InParanoid" id="A0A067QSM2"/>
<dbReference type="AlphaFoldDB" id="A0A067QSM2"/>
<feature type="domain" description="ATPase AAA-type core" evidence="2">
    <location>
        <begin position="560"/>
        <end position="683"/>
    </location>
</feature>
<dbReference type="CDD" id="cd23767">
    <property type="entry name" value="IQCD"/>
    <property type="match status" value="1"/>
</dbReference>
<dbReference type="FunCoup" id="A0A067QSM2">
    <property type="interactions" value="7"/>
</dbReference>
<dbReference type="Pfam" id="PF00612">
    <property type="entry name" value="IQ"/>
    <property type="match status" value="1"/>
</dbReference>
<dbReference type="Pfam" id="PF00004">
    <property type="entry name" value="AAA"/>
    <property type="match status" value="1"/>
</dbReference>
<evidence type="ECO:0000313" key="3">
    <source>
        <dbReference type="EMBL" id="KDR12670.1"/>
    </source>
</evidence>
<dbReference type="STRING" id="136037.A0A067QSM2"/>